<dbReference type="GO" id="GO:0009389">
    <property type="term" value="F:dimethyl sulfoxide reductase activity"/>
    <property type="evidence" value="ECO:0007669"/>
    <property type="project" value="InterPro"/>
</dbReference>
<dbReference type="InterPro" id="IPR009010">
    <property type="entry name" value="Asp_de-COase-like_dom_sf"/>
</dbReference>
<proteinExistence type="inferred from homology"/>
<dbReference type="NCBIfam" id="TIGR01409">
    <property type="entry name" value="TAT_signal_seq"/>
    <property type="match status" value="1"/>
</dbReference>
<dbReference type="AlphaFoldDB" id="Q67LX9"/>
<evidence type="ECO:0000259" key="8">
    <source>
        <dbReference type="PROSITE" id="PS51669"/>
    </source>
</evidence>
<reference evidence="9 10" key="1">
    <citation type="journal article" date="2004" name="Nucleic Acids Res.">
        <title>Genome sequence of Symbiobacterium thermophilum, an uncultivable bacterium that depends on microbial commensalism.</title>
        <authorList>
            <person name="Ueda K."/>
            <person name="Yamashita A."/>
            <person name="Ishikawa J."/>
            <person name="Shimada M."/>
            <person name="Watsuji T."/>
            <person name="Morimura K."/>
            <person name="Ikeda H."/>
            <person name="Hattori M."/>
            <person name="Beppu T."/>
        </authorList>
    </citation>
    <scope>NUCLEOTIDE SEQUENCE [LARGE SCALE GENOMIC DNA]</scope>
    <source>
        <strain evidence="10">T / IAM 14863</strain>
    </source>
</reference>
<dbReference type="InterPro" id="IPR019546">
    <property type="entry name" value="TAT_signal_bac_arc"/>
</dbReference>
<dbReference type="STRING" id="292459.STH2332"/>
<dbReference type="PANTHER" id="PTHR43742">
    <property type="entry name" value="TRIMETHYLAMINE-N-OXIDE REDUCTASE"/>
    <property type="match status" value="1"/>
</dbReference>
<dbReference type="Proteomes" id="UP000000417">
    <property type="component" value="Chromosome"/>
</dbReference>
<dbReference type="eggNOG" id="COG0243">
    <property type="taxonomic scope" value="Bacteria"/>
</dbReference>
<evidence type="ECO:0000256" key="1">
    <source>
        <dbReference type="ARBA" id="ARBA00010312"/>
    </source>
</evidence>
<dbReference type="InterPro" id="IPR006657">
    <property type="entry name" value="MoPterin_dinucl-bd_dom"/>
</dbReference>
<keyword evidence="10" id="KW-1185">Reference proteome</keyword>
<keyword evidence="2" id="KW-0479">Metal-binding</keyword>
<dbReference type="Gene3D" id="3.40.50.740">
    <property type="match status" value="1"/>
</dbReference>
<dbReference type="InterPro" id="IPR006311">
    <property type="entry name" value="TAT_signal"/>
</dbReference>
<keyword evidence="4" id="KW-0560">Oxidoreductase</keyword>
<dbReference type="RefSeq" id="WP_011196455.1">
    <property type="nucleotide sequence ID" value="NC_006177.1"/>
</dbReference>
<keyword evidence="3" id="KW-0732">Signal</keyword>
<evidence type="ECO:0000256" key="3">
    <source>
        <dbReference type="ARBA" id="ARBA00022729"/>
    </source>
</evidence>
<evidence type="ECO:0000256" key="5">
    <source>
        <dbReference type="ARBA" id="ARBA00023004"/>
    </source>
</evidence>
<dbReference type="SUPFAM" id="SSF50692">
    <property type="entry name" value="ADC-like"/>
    <property type="match status" value="1"/>
</dbReference>
<dbReference type="Gene3D" id="2.40.40.20">
    <property type="match status" value="1"/>
</dbReference>
<dbReference type="InterPro" id="IPR050612">
    <property type="entry name" value="Prok_Mopterin_Oxidored"/>
</dbReference>
<evidence type="ECO:0000256" key="7">
    <source>
        <dbReference type="SAM" id="MobiDB-lite"/>
    </source>
</evidence>
<name>Q67LX9_SYMTH</name>
<evidence type="ECO:0000256" key="4">
    <source>
        <dbReference type="ARBA" id="ARBA00023002"/>
    </source>
</evidence>
<dbReference type="GO" id="GO:0009055">
    <property type="term" value="F:electron transfer activity"/>
    <property type="evidence" value="ECO:0007669"/>
    <property type="project" value="TreeGrafter"/>
</dbReference>
<dbReference type="HOGENOM" id="CLU_000422_13_3_9"/>
<dbReference type="OrthoDB" id="9803192at2"/>
<dbReference type="SMART" id="SM00926">
    <property type="entry name" value="Molybdop_Fe4S4"/>
    <property type="match status" value="1"/>
</dbReference>
<feature type="domain" description="4Fe-4S Mo/W bis-MGD-type" evidence="8">
    <location>
        <begin position="49"/>
        <end position="109"/>
    </location>
</feature>
<dbReference type="Pfam" id="PF00384">
    <property type="entry name" value="Molybdopterin"/>
    <property type="match status" value="1"/>
</dbReference>
<dbReference type="Pfam" id="PF01568">
    <property type="entry name" value="Molydop_binding"/>
    <property type="match status" value="1"/>
</dbReference>
<dbReference type="SUPFAM" id="SSF53706">
    <property type="entry name" value="Formate dehydrogenase/DMSO reductase, domains 1-3"/>
    <property type="match status" value="1"/>
</dbReference>
<dbReference type="GO" id="GO:0030288">
    <property type="term" value="C:outer membrane-bounded periplasmic space"/>
    <property type="evidence" value="ECO:0007669"/>
    <property type="project" value="TreeGrafter"/>
</dbReference>
<feature type="region of interest" description="Disordered" evidence="7">
    <location>
        <begin position="394"/>
        <end position="415"/>
    </location>
</feature>
<dbReference type="PROSITE" id="PS51669">
    <property type="entry name" value="4FE4S_MOW_BIS_MGD"/>
    <property type="match status" value="1"/>
</dbReference>
<evidence type="ECO:0000256" key="2">
    <source>
        <dbReference type="ARBA" id="ARBA00022723"/>
    </source>
</evidence>
<dbReference type="Pfam" id="PF10518">
    <property type="entry name" value="TAT_signal"/>
    <property type="match status" value="1"/>
</dbReference>
<dbReference type="PANTHER" id="PTHR43742:SF3">
    <property type="entry name" value="DIMETHYL SULFOXIDE REDUCTASE DMSA"/>
    <property type="match status" value="1"/>
</dbReference>
<accession>Q67LX9</accession>
<dbReference type="InterPro" id="IPR006656">
    <property type="entry name" value="Mopterin_OxRdtase"/>
</dbReference>
<gene>
    <name evidence="9" type="primary">dmsA1</name>
    <name evidence="9" type="ordered locus">STH2332</name>
</gene>
<dbReference type="Gene3D" id="3.40.228.10">
    <property type="entry name" value="Dimethylsulfoxide Reductase, domain 2"/>
    <property type="match status" value="1"/>
</dbReference>
<sequence>MLPEISRRSFLKWSAVVGAGAALGGAAALDTGLKPLARTAEATGTPVPDKMVWQQCTVNCGGYSCALRLHVKDDVIVRVDTDQLDRSGFPAMRACLRGRATRKFVYNPDRLKQPMKRVGKRGEGKFEPITWDEAYTLIAENLDRIIKTYGNQAVFNHYASGTDGTSRTPIPRLLNMLGGYLGYYGTYSSACYTWAAPYTYGSAGCNSADDLVNSRLIVLFASNPGETQPGGGNEFHWLMQAKRAGVKIIVVDPRLSDTAKALADEWIPIRPTTDNALIDAMAYVMITENLHDQAFLDKYCVGFDDAHLPAGAPPKSSYKSYVLGEADGVPKTPEWAEAITGVPRQTIVRLAREIAITKPCALLQHYGWQRNAYGEQPVRGLPVLMAMTGNIGRSGGGTGLTPSRKGAPSPSIPTGTNPVKAQIPVFMWTEAIVRGKELTAKDGVLGADKLDANIKFIWNYGGNTLINQHSDAGATHRILQDESLCEFIVVHDVMMTPSARYADLLLPDRTSYERLHLGRGSTNVMGDRFYLGVPAITPLFDAKTNYEVCAGVAAKLGIYDQFTEGKTWEDWCREAIAALGEKNPGFPTWEKLLEDPIVRGTQEKPVIAFASFIADPESNPLKTPSGKIEIYSEQLARLGAERGNADELPPIPKYVPAWEGPNAPAELREKYPLQLVGHHTKRRVHSTHDNNPWLEEVEPQMLTINEIDAAERGIRDGDMVRVWNDRGEVHVRCRVSKAIMPGVVDLPQGAWYTPNANGIDTRGCINVLTKYHPTPGAKGNPQHTNLVQVAKL</sequence>
<dbReference type="GO" id="GO:0009061">
    <property type="term" value="P:anaerobic respiration"/>
    <property type="evidence" value="ECO:0007669"/>
    <property type="project" value="TreeGrafter"/>
</dbReference>
<dbReference type="GO" id="GO:0051539">
    <property type="term" value="F:4 iron, 4 sulfur cluster binding"/>
    <property type="evidence" value="ECO:0007669"/>
    <property type="project" value="InterPro"/>
</dbReference>
<keyword evidence="5" id="KW-0408">Iron</keyword>
<evidence type="ECO:0000313" key="10">
    <source>
        <dbReference type="Proteomes" id="UP000000417"/>
    </source>
</evidence>
<dbReference type="KEGG" id="sth:STH2332"/>
<dbReference type="CDD" id="cd02794">
    <property type="entry name" value="MopB_CT_DmsA-EC"/>
    <property type="match status" value="1"/>
</dbReference>
<dbReference type="GO" id="GO:0043546">
    <property type="term" value="F:molybdopterin cofactor binding"/>
    <property type="evidence" value="ECO:0007669"/>
    <property type="project" value="InterPro"/>
</dbReference>
<dbReference type="GO" id="GO:0030151">
    <property type="term" value="F:molybdenum ion binding"/>
    <property type="evidence" value="ECO:0007669"/>
    <property type="project" value="InterPro"/>
</dbReference>
<dbReference type="Gene3D" id="3.40.50.12440">
    <property type="match status" value="2"/>
</dbReference>
<dbReference type="EMBL" id="AP006840">
    <property type="protein sequence ID" value="BAD41317.1"/>
    <property type="molecule type" value="Genomic_DNA"/>
</dbReference>
<keyword evidence="6" id="KW-0411">Iron-sulfur</keyword>
<dbReference type="InterPro" id="IPR011888">
    <property type="entry name" value="Anaer_DMSO_reductase"/>
</dbReference>
<dbReference type="PROSITE" id="PS51318">
    <property type="entry name" value="TAT"/>
    <property type="match status" value="1"/>
</dbReference>
<dbReference type="InterPro" id="IPR006963">
    <property type="entry name" value="Mopterin_OxRdtase_4Fe-4S_dom"/>
</dbReference>
<dbReference type="Pfam" id="PF04879">
    <property type="entry name" value="Molybdop_Fe4S4"/>
    <property type="match status" value="1"/>
</dbReference>
<protein>
    <submittedName>
        <fullName evidence="9">Anaerobic dimethyl sulfoxide reductase subunit A</fullName>
    </submittedName>
</protein>
<evidence type="ECO:0000256" key="6">
    <source>
        <dbReference type="ARBA" id="ARBA00023014"/>
    </source>
</evidence>
<evidence type="ECO:0000313" key="9">
    <source>
        <dbReference type="EMBL" id="BAD41317.1"/>
    </source>
</evidence>
<organism evidence="9 10">
    <name type="scientific">Symbiobacterium thermophilum (strain DSM 24528 / JCM 14929 / IAM 14863 / T)</name>
    <dbReference type="NCBI Taxonomy" id="292459"/>
    <lineage>
        <taxon>Bacteria</taxon>
        <taxon>Bacillati</taxon>
        <taxon>Bacillota</taxon>
        <taxon>Clostridia</taxon>
        <taxon>Eubacteriales</taxon>
        <taxon>Symbiobacteriaceae</taxon>
        <taxon>Symbiobacterium</taxon>
    </lineage>
</organism>
<comment type="similarity">
    <text evidence="1">Belongs to the prokaryotic molybdopterin-containing oxidoreductase family.</text>
</comment>
<dbReference type="NCBIfam" id="TIGR02166">
    <property type="entry name" value="dmsA_ynfE"/>
    <property type="match status" value="1"/>
</dbReference>
<dbReference type="CDD" id="cd02770">
    <property type="entry name" value="MopB_DmsA-EC"/>
    <property type="match status" value="1"/>
</dbReference>